<geneLocation type="plasmid" evidence="4 5">
    <name>pP742402</name>
</geneLocation>
<dbReference type="PANTHER" id="PTHR33607">
    <property type="entry name" value="ENDONUCLEASE-1"/>
    <property type="match status" value="1"/>
</dbReference>
<dbReference type="GO" id="GO:0004519">
    <property type="term" value="F:endonuclease activity"/>
    <property type="evidence" value="ECO:0007669"/>
    <property type="project" value="UniProtKB-KW"/>
</dbReference>
<keyword evidence="4" id="KW-0614">Plasmid</keyword>
<feature type="signal peptide" evidence="3">
    <location>
        <begin position="1"/>
        <end position="26"/>
    </location>
</feature>
<evidence type="ECO:0000256" key="2">
    <source>
        <dbReference type="ARBA" id="ARBA00022801"/>
    </source>
</evidence>
<organism evidence="4 5">
    <name type="scientific">Gloeothece citriformis (strain PCC 7424)</name>
    <name type="common">Cyanothece sp. (strain PCC 7424)</name>
    <dbReference type="NCBI Taxonomy" id="65393"/>
    <lineage>
        <taxon>Bacteria</taxon>
        <taxon>Bacillati</taxon>
        <taxon>Cyanobacteriota</taxon>
        <taxon>Cyanophyceae</taxon>
        <taxon>Oscillatoriophycideae</taxon>
        <taxon>Chroococcales</taxon>
        <taxon>Aphanothecaceae</taxon>
        <taxon>Gloeothece</taxon>
        <taxon>Gloeothece citriformis</taxon>
    </lineage>
</organism>
<sequence length="232" mass="25955">MFLAILKRVLITALLLILGLATPALADQTEISTYRRARDLFWEVLYPSGAISLYCGQAVPANPDSDDFNIEHIYPRSWMKEAAGCLGESVRDCRQSNQRFRFMESDLHNLYPAETPKNSERSSKVFSILPGNSEDPDCDFESTNDAVEPLPASRGNIARAIFYMNQEYGADIAPPNGPSIEPLLQAWHCSDPVDSEERRRNDVIEQLQGTRNPFIDDPTLIECGAVSVFPND</sequence>
<dbReference type="Proteomes" id="UP000002384">
    <property type="component" value="Plasmid pP742402"/>
</dbReference>
<dbReference type="EMBL" id="CP001293">
    <property type="protein sequence ID" value="ACK74099.1"/>
    <property type="molecule type" value="Genomic_DNA"/>
</dbReference>
<dbReference type="KEGG" id="cyc:PCC7424_5532"/>
<name>B7KMS7_GLOC7</name>
<protein>
    <submittedName>
        <fullName evidence="4">Endonuclease I</fullName>
    </submittedName>
</protein>
<dbReference type="InterPro" id="IPR007346">
    <property type="entry name" value="Endonuclease-I"/>
</dbReference>
<keyword evidence="5" id="KW-1185">Reference proteome</keyword>
<evidence type="ECO:0000256" key="1">
    <source>
        <dbReference type="ARBA" id="ARBA00022722"/>
    </source>
</evidence>
<keyword evidence="3" id="KW-0732">Signal</keyword>
<evidence type="ECO:0000256" key="3">
    <source>
        <dbReference type="SAM" id="SignalP"/>
    </source>
</evidence>
<dbReference type="Pfam" id="PF04231">
    <property type="entry name" value="Endonuclease_1"/>
    <property type="match status" value="1"/>
</dbReference>
<keyword evidence="4" id="KW-0255">Endonuclease</keyword>
<dbReference type="OrthoDB" id="9801679at2"/>
<dbReference type="PANTHER" id="PTHR33607:SF2">
    <property type="entry name" value="ENDONUCLEASE-1"/>
    <property type="match status" value="1"/>
</dbReference>
<dbReference type="AlphaFoldDB" id="B7KMS7"/>
<proteinExistence type="predicted"/>
<reference evidence="5" key="1">
    <citation type="journal article" date="2011" name="MBio">
        <title>Novel metabolic attributes of the genus Cyanothece, comprising a group of unicellular nitrogen-fixing Cyanobacteria.</title>
        <authorList>
            <person name="Bandyopadhyay A."/>
            <person name="Elvitigala T."/>
            <person name="Welsh E."/>
            <person name="Stockel J."/>
            <person name="Liberton M."/>
            <person name="Min H."/>
            <person name="Sherman L.A."/>
            <person name="Pakrasi H.B."/>
        </authorList>
    </citation>
    <scope>NUCLEOTIDE SEQUENCE [LARGE SCALE GENOMIC DNA]</scope>
    <source>
        <strain evidence="5">PCC 7424</strain>
        <plasmid evidence="5">pP742402</plasmid>
    </source>
</reference>
<feature type="chain" id="PRO_5002856239" evidence="3">
    <location>
        <begin position="27"/>
        <end position="232"/>
    </location>
</feature>
<keyword evidence="2" id="KW-0378">Hydrolase</keyword>
<gene>
    <name evidence="4" type="ordered locus">PCC7424_5532</name>
</gene>
<evidence type="ECO:0000313" key="5">
    <source>
        <dbReference type="Proteomes" id="UP000002384"/>
    </source>
</evidence>
<accession>B7KMS7</accession>
<keyword evidence="1" id="KW-0540">Nuclease</keyword>
<dbReference type="RefSeq" id="WP_012599604.1">
    <property type="nucleotide sequence ID" value="NC_011737.1"/>
</dbReference>
<evidence type="ECO:0000313" key="4">
    <source>
        <dbReference type="EMBL" id="ACK74099.1"/>
    </source>
</evidence>
<dbReference type="HOGENOM" id="CLU_070541_0_1_3"/>
<dbReference type="InterPro" id="IPR044925">
    <property type="entry name" value="His-Me_finger_sf"/>
</dbReference>
<dbReference type="SUPFAM" id="SSF54060">
    <property type="entry name" value="His-Me finger endonucleases"/>
    <property type="match status" value="1"/>
</dbReference>
<dbReference type="GO" id="GO:0016787">
    <property type="term" value="F:hydrolase activity"/>
    <property type="evidence" value="ECO:0007669"/>
    <property type="project" value="UniProtKB-KW"/>
</dbReference>